<keyword evidence="3" id="KW-1185">Reference proteome</keyword>
<feature type="compositionally biased region" description="Acidic residues" evidence="1">
    <location>
        <begin position="57"/>
        <end position="76"/>
    </location>
</feature>
<dbReference type="Proteomes" id="UP000077521">
    <property type="component" value="Unassembled WGS sequence"/>
</dbReference>
<evidence type="ECO:0000313" key="3">
    <source>
        <dbReference type="Proteomes" id="UP000077521"/>
    </source>
</evidence>
<evidence type="ECO:0000256" key="1">
    <source>
        <dbReference type="SAM" id="MobiDB-lite"/>
    </source>
</evidence>
<sequence>MCEEVHEQVYCRHCENKVGELVIWYRHCTDDDCETLDETHEQIWNDNPCDECILRGEDDDYDNDDEDDEDDTDDDS</sequence>
<evidence type="ECO:0000313" key="2">
    <source>
        <dbReference type="EMBL" id="KAE8244011.1"/>
    </source>
</evidence>
<dbReference type="EMBL" id="LWDF02000720">
    <property type="protein sequence ID" value="KAE8244011.1"/>
    <property type="molecule type" value="Genomic_DNA"/>
</dbReference>
<name>A0A8T8SMF0_9BASI</name>
<comment type="caution">
    <text evidence="2">The sequence shown here is derived from an EMBL/GenBank/DDBJ whole genome shotgun (WGS) entry which is preliminary data.</text>
</comment>
<dbReference type="AlphaFoldDB" id="A0A8T8SMF0"/>
<feature type="region of interest" description="Disordered" evidence="1">
    <location>
        <begin position="56"/>
        <end position="76"/>
    </location>
</feature>
<accession>A0A8T8SMF0</accession>
<gene>
    <name evidence="2" type="ORF">A4X13_0g6855</name>
</gene>
<reference evidence="2" key="2">
    <citation type="journal article" date="2019" name="IMA Fungus">
        <title>Genome sequencing and comparison of five Tilletia species to identify candidate genes for the detection of regulated species infecting wheat.</title>
        <authorList>
            <person name="Nguyen H.D.T."/>
            <person name="Sultana T."/>
            <person name="Kesanakurti P."/>
            <person name="Hambleton S."/>
        </authorList>
    </citation>
    <scope>NUCLEOTIDE SEQUENCE</scope>
    <source>
        <strain evidence="2">DAOMC 236416</strain>
    </source>
</reference>
<proteinExistence type="predicted"/>
<reference evidence="2" key="1">
    <citation type="submission" date="2016-04" db="EMBL/GenBank/DDBJ databases">
        <authorList>
            <person name="Nguyen H.D."/>
            <person name="Samba Siva P."/>
            <person name="Cullis J."/>
            <person name="Levesque C.A."/>
            <person name="Hambleton S."/>
        </authorList>
    </citation>
    <scope>NUCLEOTIDE SEQUENCE</scope>
    <source>
        <strain evidence="2">DAOMC 236416</strain>
    </source>
</reference>
<protein>
    <submittedName>
        <fullName evidence="2">Uncharacterized protein</fullName>
    </submittedName>
</protein>
<organism evidence="2 3">
    <name type="scientific">Tilletia indica</name>
    <dbReference type="NCBI Taxonomy" id="43049"/>
    <lineage>
        <taxon>Eukaryota</taxon>
        <taxon>Fungi</taxon>
        <taxon>Dikarya</taxon>
        <taxon>Basidiomycota</taxon>
        <taxon>Ustilaginomycotina</taxon>
        <taxon>Exobasidiomycetes</taxon>
        <taxon>Tilletiales</taxon>
        <taxon>Tilletiaceae</taxon>
        <taxon>Tilletia</taxon>
    </lineage>
</organism>